<organism evidence="2 3">
    <name type="scientific">Candidatus Woesebacteria bacterium RIFCSPHIGHO2_02_FULL_39_13</name>
    <dbReference type="NCBI Taxonomy" id="1802505"/>
    <lineage>
        <taxon>Bacteria</taxon>
        <taxon>Candidatus Woeseibacteriota</taxon>
    </lineage>
</organism>
<comment type="caution">
    <text evidence="2">The sequence shown here is derived from an EMBL/GenBank/DDBJ whole genome shotgun (WGS) entry which is preliminary data.</text>
</comment>
<evidence type="ECO:0000313" key="3">
    <source>
        <dbReference type="Proteomes" id="UP000177169"/>
    </source>
</evidence>
<feature type="compositionally biased region" description="Polar residues" evidence="1">
    <location>
        <begin position="38"/>
        <end position="51"/>
    </location>
</feature>
<gene>
    <name evidence="2" type="ORF">A3D01_02445</name>
</gene>
<accession>A0A1F7Z2D1</accession>
<dbReference type="AlphaFoldDB" id="A0A1F7Z2D1"/>
<reference evidence="2 3" key="1">
    <citation type="journal article" date="2016" name="Nat. Commun.">
        <title>Thousands of microbial genomes shed light on interconnected biogeochemical processes in an aquifer system.</title>
        <authorList>
            <person name="Anantharaman K."/>
            <person name="Brown C.T."/>
            <person name="Hug L.A."/>
            <person name="Sharon I."/>
            <person name="Castelle C.J."/>
            <person name="Probst A.J."/>
            <person name="Thomas B.C."/>
            <person name="Singh A."/>
            <person name="Wilkins M.J."/>
            <person name="Karaoz U."/>
            <person name="Brodie E.L."/>
            <person name="Williams K.H."/>
            <person name="Hubbard S.S."/>
            <person name="Banfield J.F."/>
        </authorList>
    </citation>
    <scope>NUCLEOTIDE SEQUENCE [LARGE SCALE GENOMIC DNA]</scope>
</reference>
<dbReference type="EMBL" id="MGGR01000013">
    <property type="protein sequence ID" value="OGM33806.1"/>
    <property type="molecule type" value="Genomic_DNA"/>
</dbReference>
<dbReference type="Proteomes" id="UP000177169">
    <property type="component" value="Unassembled WGS sequence"/>
</dbReference>
<proteinExistence type="predicted"/>
<sequence>MHLIITIVAIATLFTGILYTSQIKNSDNQSGENEEVLSISQENNEENTSLPEPTLTIFPTNPPLSPTPKNLPTAKPDFIDYRYPSSEILSESSSEISFSSSDSVDSITQWYKDKIKGSGMNVKTFVTTKTNDKVENVLVGSNYEIEIRVEIKKEPSHDNVTISLTKSSL</sequence>
<evidence type="ECO:0000256" key="1">
    <source>
        <dbReference type="SAM" id="MobiDB-lite"/>
    </source>
</evidence>
<protein>
    <submittedName>
        <fullName evidence="2">Uncharacterized protein</fullName>
    </submittedName>
</protein>
<name>A0A1F7Z2D1_9BACT</name>
<dbReference type="STRING" id="1802505.A3D01_02445"/>
<feature type="region of interest" description="Disordered" evidence="1">
    <location>
        <begin position="25"/>
        <end position="54"/>
    </location>
</feature>
<evidence type="ECO:0000313" key="2">
    <source>
        <dbReference type="EMBL" id="OGM33806.1"/>
    </source>
</evidence>